<evidence type="ECO:0000313" key="1">
    <source>
        <dbReference type="EMBL" id="KAA3159997.1"/>
    </source>
</evidence>
<gene>
    <name evidence="1" type="ORF">F2A26_04135</name>
</gene>
<sequence>MDIQNLEMPLVLFKDAADRVFDHANGIDVIDAVMRRYSDYAYLIRDIQAVRNVEMLEELKETYTDPDLYDPADDLRDLRLAVTLLMTACDFYRTITTKEKTNRPEHPQVSKFAYDALEKNYETLKRMFETEKLMTETLLRGSKAIEGTGTNE</sequence>
<accession>A0ABQ6S579</accession>
<name>A0ABQ6S579_9BACT</name>
<reference evidence="1 2" key="1">
    <citation type="journal article" date="2019" name="Nat. Med.">
        <title>A library of human gut bacterial isolates paired with longitudinal multiomics data enables mechanistic microbiome research.</title>
        <authorList>
            <person name="Poyet M."/>
            <person name="Groussin M."/>
            <person name="Gibbons S.M."/>
            <person name="Avila-Pacheco J."/>
            <person name="Jiang X."/>
            <person name="Kearney S.M."/>
            <person name="Perrotta A.R."/>
            <person name="Berdy B."/>
            <person name="Zhao S."/>
            <person name="Lieberman T.D."/>
            <person name="Swanson P.K."/>
            <person name="Smith M."/>
            <person name="Roesemann S."/>
            <person name="Alexander J.E."/>
            <person name="Rich S.A."/>
            <person name="Livny J."/>
            <person name="Vlamakis H."/>
            <person name="Clish C."/>
            <person name="Bullock K."/>
            <person name="Deik A."/>
            <person name="Scott J."/>
            <person name="Pierce K.A."/>
            <person name="Xavier R.J."/>
            <person name="Alm E.J."/>
        </authorList>
    </citation>
    <scope>NUCLEOTIDE SEQUENCE [LARGE SCALE GENOMIC DNA]</scope>
    <source>
        <strain evidence="1 2">BIOML-A1</strain>
    </source>
</reference>
<dbReference type="EMBL" id="VVND01000004">
    <property type="protein sequence ID" value="KAA3159997.1"/>
    <property type="molecule type" value="Genomic_DNA"/>
</dbReference>
<proteinExistence type="predicted"/>
<organism evidence="1 2">
    <name type="scientific">Alistipes finegoldii</name>
    <dbReference type="NCBI Taxonomy" id="214856"/>
    <lineage>
        <taxon>Bacteria</taxon>
        <taxon>Pseudomonadati</taxon>
        <taxon>Bacteroidota</taxon>
        <taxon>Bacteroidia</taxon>
        <taxon>Bacteroidales</taxon>
        <taxon>Rikenellaceae</taxon>
        <taxon>Alistipes</taxon>
    </lineage>
</organism>
<keyword evidence="2" id="KW-1185">Reference proteome</keyword>
<dbReference type="Proteomes" id="UP000324870">
    <property type="component" value="Unassembled WGS sequence"/>
</dbReference>
<protein>
    <submittedName>
        <fullName evidence="1">Uncharacterized protein</fullName>
    </submittedName>
</protein>
<dbReference type="RefSeq" id="WP_130063766.1">
    <property type="nucleotide sequence ID" value="NZ_BAAFKU010000013.1"/>
</dbReference>
<comment type="caution">
    <text evidence="1">The sequence shown here is derived from an EMBL/GenBank/DDBJ whole genome shotgun (WGS) entry which is preliminary data.</text>
</comment>
<evidence type="ECO:0000313" key="2">
    <source>
        <dbReference type="Proteomes" id="UP000324870"/>
    </source>
</evidence>